<feature type="transmembrane region" description="Helical" evidence="7">
    <location>
        <begin position="248"/>
        <end position="268"/>
    </location>
</feature>
<feature type="transmembrane region" description="Helical" evidence="7">
    <location>
        <begin position="389"/>
        <end position="409"/>
    </location>
</feature>
<dbReference type="GO" id="GO:0005886">
    <property type="term" value="C:plasma membrane"/>
    <property type="evidence" value="ECO:0007669"/>
    <property type="project" value="UniProtKB-SubCell"/>
</dbReference>
<feature type="transmembrane region" description="Helical" evidence="7">
    <location>
        <begin position="12"/>
        <end position="30"/>
    </location>
</feature>
<dbReference type="InterPro" id="IPR020846">
    <property type="entry name" value="MFS_dom"/>
</dbReference>
<keyword evidence="6 7" id="KW-0472">Membrane</keyword>
<dbReference type="EMBL" id="JACEGA010000001">
    <property type="protein sequence ID" value="MBB2183237.1"/>
    <property type="molecule type" value="Genomic_DNA"/>
</dbReference>
<accession>A0A839K1E2</accession>
<comment type="caution">
    <text evidence="9">The sequence shown here is derived from an EMBL/GenBank/DDBJ whole genome shotgun (WGS) entry which is preliminary data.</text>
</comment>
<reference evidence="9 10" key="1">
    <citation type="submission" date="2020-07" db="EMBL/GenBank/DDBJ databases">
        <title>Characterization and genome sequencing of isolate MD1, a novel member within the family Lachnospiraceae.</title>
        <authorList>
            <person name="Rettenmaier R."/>
            <person name="Di Bello L."/>
            <person name="Zinser C."/>
            <person name="Scheitz K."/>
            <person name="Liebl W."/>
            <person name="Zverlov V."/>
        </authorList>
    </citation>
    <scope>NUCLEOTIDE SEQUENCE [LARGE SCALE GENOMIC DNA]</scope>
    <source>
        <strain evidence="9 10">MD1</strain>
    </source>
</reference>
<evidence type="ECO:0000256" key="4">
    <source>
        <dbReference type="ARBA" id="ARBA00022692"/>
    </source>
</evidence>
<gene>
    <name evidence="9" type="ORF">H0486_10135</name>
</gene>
<evidence type="ECO:0000256" key="7">
    <source>
        <dbReference type="SAM" id="Phobius"/>
    </source>
</evidence>
<feature type="transmembrane region" description="Helical" evidence="7">
    <location>
        <begin position="68"/>
        <end position="88"/>
    </location>
</feature>
<sequence>MKNFITIWIGELISSIGSGMTAFAVSIYVYQLTGSATMVSIAALLAFLPTILLSPIGGILADRYDRRILMIIGDSFSAIGLIFIFIFIQAGYVGVLPVFIGVTISSVFVSLLEPAYRATVTDLLTEEDYARASGMVQIAANAKYLISPFLAGLILSVTDIRVILLIDMATFFITVFTIMKVRKSIKNVKKDMNNNDIFKEFKEGVSSITSDKGVSSLVLLMAFMCFFIGFIQTLMTPMILAFADASTLGIMESVSAVGMLIGSVIIGVMNIKKGYSRILMVSLMAAGIFMGLCGSTTSIWLIVVFCILFFASLPFVNTCADVLVRIRIPNDKQGRAWGMINILTQIGFVVAYAICGILADYVFEPMLMENGILAGSLGRIIGVGEGRGIGLMLILSGIVMFLFAFIFGFRKSIRAMEQ</sequence>
<feature type="transmembrane region" description="Helical" evidence="7">
    <location>
        <begin position="217"/>
        <end position="242"/>
    </location>
</feature>
<feature type="transmembrane region" description="Helical" evidence="7">
    <location>
        <begin position="36"/>
        <end position="61"/>
    </location>
</feature>
<evidence type="ECO:0000313" key="9">
    <source>
        <dbReference type="EMBL" id="MBB2183237.1"/>
    </source>
</evidence>
<feature type="transmembrane region" description="Helical" evidence="7">
    <location>
        <begin position="298"/>
        <end position="324"/>
    </location>
</feature>
<keyword evidence="3" id="KW-1003">Cell membrane</keyword>
<feature type="domain" description="Major facilitator superfamily (MFS) profile" evidence="8">
    <location>
        <begin position="3"/>
        <end position="414"/>
    </location>
</feature>
<dbReference type="SUPFAM" id="SSF103473">
    <property type="entry name" value="MFS general substrate transporter"/>
    <property type="match status" value="1"/>
</dbReference>
<dbReference type="Pfam" id="PF07690">
    <property type="entry name" value="MFS_1"/>
    <property type="match status" value="1"/>
</dbReference>
<dbReference type="GO" id="GO:0022857">
    <property type="term" value="F:transmembrane transporter activity"/>
    <property type="evidence" value="ECO:0007669"/>
    <property type="project" value="InterPro"/>
</dbReference>
<feature type="transmembrane region" description="Helical" evidence="7">
    <location>
        <begin position="275"/>
        <end position="292"/>
    </location>
</feature>
<dbReference type="Proteomes" id="UP000574276">
    <property type="component" value="Unassembled WGS sequence"/>
</dbReference>
<dbReference type="CDD" id="cd06173">
    <property type="entry name" value="MFS_MefA_like"/>
    <property type="match status" value="1"/>
</dbReference>
<evidence type="ECO:0000256" key="6">
    <source>
        <dbReference type="ARBA" id="ARBA00023136"/>
    </source>
</evidence>
<feature type="transmembrane region" description="Helical" evidence="7">
    <location>
        <begin position="132"/>
        <end position="154"/>
    </location>
</feature>
<keyword evidence="10" id="KW-1185">Reference proteome</keyword>
<keyword evidence="4 7" id="KW-0812">Transmembrane</keyword>
<dbReference type="PANTHER" id="PTHR43266">
    <property type="entry name" value="MACROLIDE-EFFLUX PROTEIN"/>
    <property type="match status" value="1"/>
</dbReference>
<dbReference type="InterPro" id="IPR011701">
    <property type="entry name" value="MFS"/>
</dbReference>
<organism evidence="9 10">
    <name type="scientific">Variimorphobacter saccharofermentans</name>
    <dbReference type="NCBI Taxonomy" id="2755051"/>
    <lineage>
        <taxon>Bacteria</taxon>
        <taxon>Bacillati</taxon>
        <taxon>Bacillota</taxon>
        <taxon>Clostridia</taxon>
        <taxon>Lachnospirales</taxon>
        <taxon>Lachnospiraceae</taxon>
        <taxon>Variimorphobacter</taxon>
    </lineage>
</organism>
<evidence type="ECO:0000313" key="10">
    <source>
        <dbReference type="Proteomes" id="UP000574276"/>
    </source>
</evidence>
<evidence type="ECO:0000256" key="1">
    <source>
        <dbReference type="ARBA" id="ARBA00004651"/>
    </source>
</evidence>
<comment type="subcellular location">
    <subcellularLocation>
        <location evidence="1">Cell membrane</location>
        <topology evidence="1">Multi-pass membrane protein</topology>
    </subcellularLocation>
</comment>
<name>A0A839K1E2_9FIRM</name>
<feature type="transmembrane region" description="Helical" evidence="7">
    <location>
        <begin position="94"/>
        <end position="112"/>
    </location>
</feature>
<dbReference type="Gene3D" id="1.20.1250.20">
    <property type="entry name" value="MFS general substrate transporter like domains"/>
    <property type="match status" value="1"/>
</dbReference>
<keyword evidence="5 7" id="KW-1133">Transmembrane helix</keyword>
<dbReference type="RefSeq" id="WP_228352914.1">
    <property type="nucleotide sequence ID" value="NZ_JACEGA010000001.1"/>
</dbReference>
<feature type="transmembrane region" description="Helical" evidence="7">
    <location>
        <begin position="160"/>
        <end position="179"/>
    </location>
</feature>
<feature type="transmembrane region" description="Helical" evidence="7">
    <location>
        <begin position="336"/>
        <end position="359"/>
    </location>
</feature>
<evidence type="ECO:0000259" key="8">
    <source>
        <dbReference type="PROSITE" id="PS50850"/>
    </source>
</evidence>
<dbReference type="PROSITE" id="PS50850">
    <property type="entry name" value="MFS"/>
    <property type="match status" value="1"/>
</dbReference>
<evidence type="ECO:0000256" key="5">
    <source>
        <dbReference type="ARBA" id="ARBA00022989"/>
    </source>
</evidence>
<evidence type="ECO:0000256" key="3">
    <source>
        <dbReference type="ARBA" id="ARBA00022475"/>
    </source>
</evidence>
<protein>
    <submittedName>
        <fullName evidence="9">MFS transporter</fullName>
    </submittedName>
</protein>
<keyword evidence="2" id="KW-0813">Transport</keyword>
<proteinExistence type="predicted"/>
<dbReference type="PANTHER" id="PTHR43266:SF2">
    <property type="entry name" value="MAJOR FACILITATOR SUPERFAMILY (MFS) PROFILE DOMAIN-CONTAINING PROTEIN"/>
    <property type="match status" value="1"/>
</dbReference>
<dbReference type="AlphaFoldDB" id="A0A839K1E2"/>
<dbReference type="InterPro" id="IPR036259">
    <property type="entry name" value="MFS_trans_sf"/>
</dbReference>
<evidence type="ECO:0000256" key="2">
    <source>
        <dbReference type="ARBA" id="ARBA00022448"/>
    </source>
</evidence>